<gene>
    <name evidence="2" type="ORF">HNR68_000086</name>
</gene>
<dbReference type="CDD" id="cd11614">
    <property type="entry name" value="SAF_CpaB_FlgA_like"/>
    <property type="match status" value="1"/>
</dbReference>
<evidence type="ECO:0000259" key="1">
    <source>
        <dbReference type="SMART" id="SM00858"/>
    </source>
</evidence>
<protein>
    <submittedName>
        <fullName evidence="2">Flp pilus assembly protein CpaB</fullName>
    </submittedName>
</protein>
<keyword evidence="3" id="KW-1185">Reference proteome</keyword>
<dbReference type="EMBL" id="JACCFJ010000001">
    <property type="protein sequence ID" value="NYI81456.1"/>
    <property type="molecule type" value="Genomic_DNA"/>
</dbReference>
<feature type="domain" description="SAF" evidence="1">
    <location>
        <begin position="55"/>
        <end position="117"/>
    </location>
</feature>
<dbReference type="InterPro" id="IPR013974">
    <property type="entry name" value="SAF"/>
</dbReference>
<proteinExistence type="predicted"/>
<dbReference type="SMART" id="SM00858">
    <property type="entry name" value="SAF"/>
    <property type="match status" value="1"/>
</dbReference>
<evidence type="ECO:0000313" key="3">
    <source>
        <dbReference type="Proteomes" id="UP000587002"/>
    </source>
</evidence>
<organism evidence="2 3">
    <name type="scientific">Saccharopolyspora hordei</name>
    <dbReference type="NCBI Taxonomy" id="1838"/>
    <lineage>
        <taxon>Bacteria</taxon>
        <taxon>Bacillati</taxon>
        <taxon>Actinomycetota</taxon>
        <taxon>Actinomycetes</taxon>
        <taxon>Pseudonocardiales</taxon>
        <taxon>Pseudonocardiaceae</taxon>
        <taxon>Saccharopolyspora</taxon>
    </lineage>
</organism>
<name>A0A853AC77_9PSEU</name>
<evidence type="ECO:0000313" key="2">
    <source>
        <dbReference type="EMBL" id="NYI81456.1"/>
    </source>
</evidence>
<reference evidence="2 3" key="1">
    <citation type="submission" date="2020-07" db="EMBL/GenBank/DDBJ databases">
        <title>Sequencing the genomes of 1000 actinobacteria strains.</title>
        <authorList>
            <person name="Klenk H.-P."/>
        </authorList>
    </citation>
    <scope>NUCLEOTIDE SEQUENCE [LARGE SCALE GENOMIC DNA]</scope>
    <source>
        <strain evidence="2 3">DSM 44065</strain>
    </source>
</reference>
<dbReference type="Gene3D" id="3.90.1210.10">
    <property type="entry name" value="Antifreeze-like/N-acetylneuraminic acid synthase C-terminal domain"/>
    <property type="match status" value="1"/>
</dbReference>
<accession>A0A853AC77</accession>
<comment type="caution">
    <text evidence="2">The sequence shown here is derived from an EMBL/GenBank/DDBJ whole genome shotgun (WGS) entry which is preliminary data.</text>
</comment>
<dbReference type="AlphaFoldDB" id="A0A853AC77"/>
<sequence>MPPKDRLNATPRDRLAALLRSRRGVLLLRRSVALALLLLAAVLAVQHPGSPSDGVPVLVAARDLPPGRVLSDVDVARREVPAELVPSGALHDPSAALGKTLSAAAHQGEPLTDARFHGPTVASGAAGTVSVPVRLADPEVADFLAPGRRVDVITAADRPGGGAVLAENARVVAVQPAPERHDRGRLIFVGLPEQLAGAVAAASLNQTVTVALR</sequence>
<dbReference type="Proteomes" id="UP000587002">
    <property type="component" value="Unassembled WGS sequence"/>
</dbReference>
<dbReference type="RefSeq" id="WP_179716503.1">
    <property type="nucleotide sequence ID" value="NZ_BAABFH010000001.1"/>
</dbReference>
<dbReference type="Pfam" id="PF08666">
    <property type="entry name" value="SAF"/>
    <property type="match status" value="1"/>
</dbReference>